<dbReference type="Pfam" id="PF13574">
    <property type="entry name" value="Reprolysin_2"/>
    <property type="match status" value="1"/>
</dbReference>
<feature type="non-terminal residue" evidence="1">
    <location>
        <position position="62"/>
    </location>
</feature>
<protein>
    <submittedName>
        <fullName evidence="1">Uncharacterized protein</fullName>
    </submittedName>
</protein>
<reference evidence="1" key="1">
    <citation type="journal article" date="2014" name="Front. Microbiol.">
        <title>High frequency of phylogenetically diverse reductive dehalogenase-homologous genes in deep subseafloor sedimentary metagenomes.</title>
        <authorList>
            <person name="Kawai M."/>
            <person name="Futagami T."/>
            <person name="Toyoda A."/>
            <person name="Takaki Y."/>
            <person name="Nishi S."/>
            <person name="Hori S."/>
            <person name="Arai W."/>
            <person name="Tsubouchi T."/>
            <person name="Morono Y."/>
            <person name="Uchiyama I."/>
            <person name="Ito T."/>
            <person name="Fujiyama A."/>
            <person name="Inagaki F."/>
            <person name="Takami H."/>
        </authorList>
    </citation>
    <scope>NUCLEOTIDE SEQUENCE</scope>
    <source>
        <strain evidence="1">Expedition CK06-06</strain>
    </source>
</reference>
<accession>X1D865</accession>
<gene>
    <name evidence="1" type="ORF">S01H4_52998</name>
</gene>
<comment type="caution">
    <text evidence="1">The sequence shown here is derived from an EMBL/GenBank/DDBJ whole genome shotgun (WGS) entry which is preliminary data.</text>
</comment>
<dbReference type="AlphaFoldDB" id="X1D865"/>
<sequence>MEGITDLYNAPAIAVSLGANHNFNGDAASCSGTNRNDDTAVEPGSGSTIMAYAGLCTPQNVQ</sequence>
<organism evidence="1">
    <name type="scientific">marine sediment metagenome</name>
    <dbReference type="NCBI Taxonomy" id="412755"/>
    <lineage>
        <taxon>unclassified sequences</taxon>
        <taxon>metagenomes</taxon>
        <taxon>ecological metagenomes</taxon>
    </lineage>
</organism>
<name>X1D865_9ZZZZ</name>
<evidence type="ECO:0000313" key="1">
    <source>
        <dbReference type="EMBL" id="GAH16432.1"/>
    </source>
</evidence>
<dbReference type="EMBL" id="BART01030333">
    <property type="protein sequence ID" value="GAH16432.1"/>
    <property type="molecule type" value="Genomic_DNA"/>
</dbReference>
<proteinExistence type="predicted"/>